<comment type="catalytic activity">
    <reaction evidence="1">
        <text>S-ubiquitinyl-[E2 ubiquitin-conjugating enzyme]-L-cysteine + [acceptor protein]-L-lysine = [E2 ubiquitin-conjugating enzyme]-L-cysteine + N(6)-ubiquitinyl-[acceptor protein]-L-lysine.</text>
        <dbReference type="EC" id="2.3.2.27"/>
    </reaction>
</comment>
<evidence type="ECO:0000256" key="6">
    <source>
        <dbReference type="ARBA" id="ARBA00022723"/>
    </source>
</evidence>
<dbReference type="PROSITE" id="PS50089">
    <property type="entry name" value="ZF_RING_2"/>
    <property type="match status" value="1"/>
</dbReference>
<keyword evidence="5" id="KW-0812">Transmembrane</keyword>
<keyword evidence="11" id="KW-0472">Membrane</keyword>
<evidence type="ECO:0000259" key="13">
    <source>
        <dbReference type="PROSITE" id="PS50089"/>
    </source>
</evidence>
<reference evidence="14 15" key="1">
    <citation type="submission" date="2014-06" db="EMBL/GenBank/DDBJ databases">
        <title>The Genome of the Aflatoxigenic Filamentous Fungus Aspergillus nomius.</title>
        <authorList>
            <person name="Moore M.G."/>
            <person name="Shannon B.M."/>
            <person name="Brian M.M."/>
        </authorList>
    </citation>
    <scope>NUCLEOTIDE SEQUENCE [LARGE SCALE GENOMIC DNA]</scope>
    <source>
        <strain evidence="14 15">NRRL 13137</strain>
    </source>
</reference>
<dbReference type="GO" id="GO:0061630">
    <property type="term" value="F:ubiquitin protein ligase activity"/>
    <property type="evidence" value="ECO:0007669"/>
    <property type="project" value="UniProtKB-EC"/>
</dbReference>
<keyword evidence="15" id="KW-1185">Reference proteome</keyword>
<evidence type="ECO:0000256" key="10">
    <source>
        <dbReference type="ARBA" id="ARBA00022989"/>
    </source>
</evidence>
<dbReference type="GO" id="GO:0008270">
    <property type="term" value="F:zinc ion binding"/>
    <property type="evidence" value="ECO:0007669"/>
    <property type="project" value="UniProtKB-KW"/>
</dbReference>
<dbReference type="AlphaFoldDB" id="A0A0L1J6X8"/>
<feature type="domain" description="RING-type" evidence="13">
    <location>
        <begin position="46"/>
        <end position="88"/>
    </location>
</feature>
<evidence type="ECO:0000256" key="12">
    <source>
        <dbReference type="PROSITE-ProRule" id="PRU00175"/>
    </source>
</evidence>
<dbReference type="PANTHER" id="PTHR45977:SF4">
    <property type="entry name" value="RING-TYPE DOMAIN-CONTAINING PROTEIN"/>
    <property type="match status" value="1"/>
</dbReference>
<dbReference type="Pfam" id="PF13639">
    <property type="entry name" value="zf-RING_2"/>
    <property type="match status" value="1"/>
</dbReference>
<dbReference type="UniPathway" id="UPA00143"/>
<name>A0A0L1J6X8_ASPN3</name>
<dbReference type="GO" id="GO:0016020">
    <property type="term" value="C:membrane"/>
    <property type="evidence" value="ECO:0007669"/>
    <property type="project" value="UniProtKB-SubCell"/>
</dbReference>
<dbReference type="RefSeq" id="XP_015408101.1">
    <property type="nucleotide sequence ID" value="XM_015549039.1"/>
</dbReference>
<evidence type="ECO:0000256" key="2">
    <source>
        <dbReference type="ARBA" id="ARBA00004141"/>
    </source>
</evidence>
<keyword evidence="10" id="KW-1133">Transmembrane helix</keyword>
<dbReference type="GO" id="GO:0006511">
    <property type="term" value="P:ubiquitin-dependent protein catabolic process"/>
    <property type="evidence" value="ECO:0007669"/>
    <property type="project" value="TreeGrafter"/>
</dbReference>
<organism evidence="14 15">
    <name type="scientific">Aspergillus nomiae NRRL (strain ATCC 15546 / NRRL 13137 / CBS 260.88 / M93)</name>
    <dbReference type="NCBI Taxonomy" id="1509407"/>
    <lineage>
        <taxon>Eukaryota</taxon>
        <taxon>Fungi</taxon>
        <taxon>Dikarya</taxon>
        <taxon>Ascomycota</taxon>
        <taxon>Pezizomycotina</taxon>
        <taxon>Eurotiomycetes</taxon>
        <taxon>Eurotiomycetidae</taxon>
        <taxon>Eurotiales</taxon>
        <taxon>Aspergillaceae</taxon>
        <taxon>Aspergillus</taxon>
        <taxon>Aspergillus subgen. Circumdati</taxon>
    </lineage>
</organism>
<dbReference type="SMART" id="SM00184">
    <property type="entry name" value="RING"/>
    <property type="match status" value="1"/>
</dbReference>
<dbReference type="Proteomes" id="UP000037505">
    <property type="component" value="Unassembled WGS sequence"/>
</dbReference>
<dbReference type="EC" id="2.3.2.27" evidence="3"/>
<proteinExistence type="predicted"/>
<evidence type="ECO:0000256" key="1">
    <source>
        <dbReference type="ARBA" id="ARBA00000900"/>
    </source>
</evidence>
<dbReference type="EMBL" id="JNOM01000089">
    <property type="protein sequence ID" value="KNG87178.1"/>
    <property type="molecule type" value="Genomic_DNA"/>
</dbReference>
<protein>
    <recommendedName>
        <fullName evidence="3">RING-type E3 ubiquitin transferase</fullName>
        <ecNumber evidence="3">2.3.2.27</ecNumber>
    </recommendedName>
</protein>
<dbReference type="GeneID" id="26805586"/>
<keyword evidence="7 12" id="KW-0863">Zinc-finger</keyword>
<evidence type="ECO:0000256" key="9">
    <source>
        <dbReference type="ARBA" id="ARBA00022833"/>
    </source>
</evidence>
<keyword evidence="9" id="KW-0862">Zinc</keyword>
<dbReference type="OrthoDB" id="8062037at2759"/>
<evidence type="ECO:0000256" key="11">
    <source>
        <dbReference type="ARBA" id="ARBA00023136"/>
    </source>
</evidence>
<evidence type="ECO:0000256" key="3">
    <source>
        <dbReference type="ARBA" id="ARBA00012483"/>
    </source>
</evidence>
<dbReference type="SUPFAM" id="SSF57850">
    <property type="entry name" value="RING/U-box"/>
    <property type="match status" value="1"/>
</dbReference>
<accession>A0A0L1J6X8</accession>
<comment type="caution">
    <text evidence="14">The sequence shown here is derived from an EMBL/GenBank/DDBJ whole genome shotgun (WGS) entry which is preliminary data.</text>
</comment>
<evidence type="ECO:0000256" key="4">
    <source>
        <dbReference type="ARBA" id="ARBA00022679"/>
    </source>
</evidence>
<dbReference type="InterPro" id="IPR013083">
    <property type="entry name" value="Znf_RING/FYVE/PHD"/>
</dbReference>
<evidence type="ECO:0000256" key="8">
    <source>
        <dbReference type="ARBA" id="ARBA00022786"/>
    </source>
</evidence>
<evidence type="ECO:0000256" key="5">
    <source>
        <dbReference type="ARBA" id="ARBA00022692"/>
    </source>
</evidence>
<dbReference type="InterPro" id="IPR001841">
    <property type="entry name" value="Znf_RING"/>
</dbReference>
<keyword evidence="6" id="KW-0479">Metal-binding</keyword>
<evidence type="ECO:0000313" key="14">
    <source>
        <dbReference type="EMBL" id="KNG87178.1"/>
    </source>
</evidence>
<dbReference type="PANTHER" id="PTHR45977">
    <property type="entry name" value="TARGET OF ERK KINASE MPK-1"/>
    <property type="match status" value="1"/>
</dbReference>
<comment type="subcellular location">
    <subcellularLocation>
        <location evidence="2">Membrane</location>
        <topology evidence="2">Multi-pass membrane protein</topology>
    </subcellularLocation>
</comment>
<dbReference type="Gene3D" id="3.30.40.10">
    <property type="entry name" value="Zinc/RING finger domain, C3HC4 (zinc finger)"/>
    <property type="match status" value="1"/>
</dbReference>
<keyword evidence="4" id="KW-0808">Transferase</keyword>
<dbReference type="GO" id="GO:0016567">
    <property type="term" value="P:protein ubiquitination"/>
    <property type="evidence" value="ECO:0007669"/>
    <property type="project" value="UniProtKB-UniPathway"/>
</dbReference>
<dbReference type="STRING" id="1509407.A0A0L1J6X8"/>
<keyword evidence="8" id="KW-0833">Ubl conjugation pathway</keyword>
<gene>
    <name evidence="14" type="ORF">ANOM_003782</name>
</gene>
<evidence type="ECO:0000256" key="7">
    <source>
        <dbReference type="ARBA" id="ARBA00022771"/>
    </source>
</evidence>
<sequence length="159" mass="18846">MPEYYLCVPSKTDRGPLRTADLWLAGLPRTSIPQHGFNPESEESTCSLCFATLEPGFILRHLPCQHSFHQPCIDEWLCEHDASCPLCRRTFYYLRKPYLIEKPTSSKPQPQPDMDAEVREARQTFVKWWKELFTLGWFHHDRTFTERKHHFHHQTQHPG</sequence>
<evidence type="ECO:0000313" key="15">
    <source>
        <dbReference type="Proteomes" id="UP000037505"/>
    </source>
</evidence>